<organism evidence="1 2">
    <name type="scientific">Flintibacter hominis</name>
    <dbReference type="NCBI Taxonomy" id="2763048"/>
    <lineage>
        <taxon>Bacteria</taxon>
        <taxon>Bacillati</taxon>
        <taxon>Bacillota</taxon>
        <taxon>Clostridia</taxon>
        <taxon>Eubacteriales</taxon>
        <taxon>Flintibacter</taxon>
    </lineage>
</organism>
<evidence type="ECO:0000313" key="2">
    <source>
        <dbReference type="Proteomes" id="UP000628736"/>
    </source>
</evidence>
<evidence type="ECO:0000313" key="1">
    <source>
        <dbReference type="EMBL" id="MBC5722898.1"/>
    </source>
</evidence>
<reference evidence="1" key="1">
    <citation type="submission" date="2020-08" db="EMBL/GenBank/DDBJ databases">
        <title>Genome public.</title>
        <authorList>
            <person name="Liu C."/>
            <person name="Sun Q."/>
        </authorList>
    </citation>
    <scope>NUCLEOTIDE SEQUENCE</scope>
    <source>
        <strain evidence="1">NSJ-23</strain>
    </source>
</reference>
<comment type="caution">
    <text evidence="1">The sequence shown here is derived from an EMBL/GenBank/DDBJ whole genome shotgun (WGS) entry which is preliminary data.</text>
</comment>
<dbReference type="EMBL" id="JACOPO010000005">
    <property type="protein sequence ID" value="MBC5722898.1"/>
    <property type="molecule type" value="Genomic_DNA"/>
</dbReference>
<sequence length="105" mass="12413">MEREWRSLLAMYGQEVTLRLEGMEDRPLRAFLQPVLDQEREQRLPSPLGQRPEDRYLYLGPADIPLEAGRSQVEWKDRAFEVQSAHLVGDSHWWALLRPRDREAT</sequence>
<dbReference type="AlphaFoldDB" id="A0A8J6JB10"/>
<proteinExistence type="predicted"/>
<dbReference type="Proteomes" id="UP000628736">
    <property type="component" value="Unassembled WGS sequence"/>
</dbReference>
<gene>
    <name evidence="1" type="ORF">H8S11_08750</name>
</gene>
<accession>A0A8J6JB10</accession>
<keyword evidence="2" id="KW-1185">Reference proteome</keyword>
<protein>
    <submittedName>
        <fullName evidence="1">Uncharacterized protein</fullName>
    </submittedName>
</protein>
<name>A0A8J6JB10_9FIRM</name>